<dbReference type="EMBL" id="SAUN01000001">
    <property type="protein sequence ID" value="RVX47340.1"/>
    <property type="molecule type" value="Genomic_DNA"/>
</dbReference>
<accession>A0A438MNK0</accession>
<protein>
    <recommendedName>
        <fullName evidence="4">Excreted virulence factor EspC (Type VII ESX diderm)</fullName>
    </recommendedName>
</protein>
<feature type="compositionally biased region" description="Basic and acidic residues" evidence="1">
    <location>
        <begin position="29"/>
        <end position="44"/>
    </location>
</feature>
<sequence length="110" mass="12254">MADLDIHLSALDRCRQAINKAAGQYEDTLRERNPGKQSYDEHGNLRNNRTPVNEEIFGDLPDSGLLAAAADNVWTTLAREMDQAYRKLDGTERGLSSVEENIRAAHRGTS</sequence>
<dbReference type="OrthoDB" id="3543865at2"/>
<proteinExistence type="predicted"/>
<gene>
    <name evidence="2" type="ORF">EDD27_10270</name>
</gene>
<reference evidence="2 3" key="1">
    <citation type="submission" date="2019-01" db="EMBL/GenBank/DDBJ databases">
        <title>Sequencing the genomes of 1000 actinobacteria strains.</title>
        <authorList>
            <person name="Klenk H.-P."/>
        </authorList>
    </citation>
    <scope>NUCLEOTIDE SEQUENCE [LARGE SCALE GENOMIC DNA]</scope>
    <source>
        <strain evidence="2 3">DSM 43925</strain>
    </source>
</reference>
<evidence type="ECO:0000313" key="2">
    <source>
        <dbReference type="EMBL" id="RVX47340.1"/>
    </source>
</evidence>
<evidence type="ECO:0000313" key="3">
    <source>
        <dbReference type="Proteomes" id="UP000284824"/>
    </source>
</evidence>
<comment type="caution">
    <text evidence="2">The sequence shown here is derived from an EMBL/GenBank/DDBJ whole genome shotgun (WGS) entry which is preliminary data.</text>
</comment>
<keyword evidence="3" id="KW-1185">Reference proteome</keyword>
<evidence type="ECO:0000256" key="1">
    <source>
        <dbReference type="SAM" id="MobiDB-lite"/>
    </source>
</evidence>
<dbReference type="Proteomes" id="UP000284824">
    <property type="component" value="Unassembled WGS sequence"/>
</dbReference>
<dbReference type="RefSeq" id="WP_127939795.1">
    <property type="nucleotide sequence ID" value="NZ_SAUN01000001.1"/>
</dbReference>
<evidence type="ECO:0008006" key="4">
    <source>
        <dbReference type="Google" id="ProtNLM"/>
    </source>
</evidence>
<name>A0A438MNK0_9ACTN</name>
<dbReference type="AlphaFoldDB" id="A0A438MNK0"/>
<feature type="region of interest" description="Disordered" evidence="1">
    <location>
        <begin position="29"/>
        <end position="52"/>
    </location>
</feature>
<organism evidence="2 3">
    <name type="scientific">Nonomuraea polychroma</name>
    <dbReference type="NCBI Taxonomy" id="46176"/>
    <lineage>
        <taxon>Bacteria</taxon>
        <taxon>Bacillati</taxon>
        <taxon>Actinomycetota</taxon>
        <taxon>Actinomycetes</taxon>
        <taxon>Streptosporangiales</taxon>
        <taxon>Streptosporangiaceae</taxon>
        <taxon>Nonomuraea</taxon>
    </lineage>
</organism>